<dbReference type="GO" id="GO:0004519">
    <property type="term" value="F:endonuclease activity"/>
    <property type="evidence" value="ECO:0007669"/>
    <property type="project" value="UniProtKB-KW"/>
</dbReference>
<organism evidence="3 4">
    <name type="scientific">Xanthomonas theicola</name>
    <dbReference type="NCBI Taxonomy" id="56464"/>
    <lineage>
        <taxon>Bacteria</taxon>
        <taxon>Pseudomonadati</taxon>
        <taxon>Pseudomonadota</taxon>
        <taxon>Gammaproteobacteria</taxon>
        <taxon>Lysobacterales</taxon>
        <taxon>Lysobacteraceae</taxon>
        <taxon>Xanthomonas</taxon>
    </lineage>
</organism>
<dbReference type="Pfam" id="PF03372">
    <property type="entry name" value="Exo_endo_phos"/>
    <property type="match status" value="1"/>
</dbReference>
<dbReference type="PANTHER" id="PTHR42834">
    <property type="entry name" value="ENDONUCLEASE/EXONUCLEASE/PHOSPHATASE FAMILY PROTEIN (AFU_ORTHOLOGUE AFUA_3G09210)"/>
    <property type="match status" value="1"/>
</dbReference>
<dbReference type="InterPro" id="IPR036691">
    <property type="entry name" value="Endo/exonu/phosph_ase_sf"/>
</dbReference>
<feature type="chain" id="PRO_5015658655" evidence="1">
    <location>
        <begin position="22"/>
        <end position="576"/>
    </location>
</feature>
<proteinExistence type="predicted"/>
<dbReference type="NCBIfam" id="NF033681">
    <property type="entry name" value="ExeM_NucH_DNase"/>
    <property type="match status" value="1"/>
</dbReference>
<dbReference type="CDD" id="cd04486">
    <property type="entry name" value="YhcR_OBF_like"/>
    <property type="match status" value="1"/>
</dbReference>
<dbReference type="OrthoDB" id="9800417at2"/>
<sequence>MRVLPPMLSLLLIAGAPAAHALTLPQLVPIGQLRPSDTTPQGVVFEGVVTARVQAGGDGYLVQDAGDGDPLTADALLVQGDADATLVPGDRVRVWGELAPRRAAGATGAGVPFAGRRVHAAGHAVLARAQPLPLQVLDAAPADWSALAGMRVRIDAPLTVVDTHALAKAGELGAAFGGRLWQPSEIATPGSAEQAAAIADNARRLLRLGETAAHAPDGLPAYLGTGQAAVVPRAGTTLQGVEGSVGGVVEGAARLYPTAPLQMVPPPLPAPPQVAGSVRVAAFNLENFFNGDGHGGGFPTLRGARSAAEFQAQLAKLVATIGPLQADVAALMELENDGDGPTSAIATLVTALNAGDGGDWRFVAVGHGSGDNPIRVGLIYRASRVSAVGKPALLEGGPFAAHSQMPLAQTFRRGNGQPFVVVANHFKSKGCGDAAADDADRGDGQGCWNATRTESARRLDAWLRTDPTGSGSHVSVLLGDFNAYAMEDPLRLLRDAGWRDALSEAHAEQPYSFVYRGLSGRLDHALLSPALAPLLRGAAEWHVNADSPNADGYRERNLPGPWRSSDHDPLLLGLAL</sequence>
<reference evidence="3 4" key="1">
    <citation type="submission" date="2016-08" db="EMBL/GenBank/DDBJ databases">
        <title>Evolution of the type three secretion system and type three effector repertoires in Xanthomonas.</title>
        <authorList>
            <person name="Merda D."/>
            <person name="Briand M."/>
            <person name="Bosis E."/>
            <person name="Rousseau C."/>
            <person name="Portier P."/>
            <person name="Jacques M.-A."/>
            <person name="Fischer-Le Saux M."/>
        </authorList>
    </citation>
    <scope>NUCLEOTIDE SEQUENCE [LARGE SCALE GENOMIC DNA]</scope>
    <source>
        <strain evidence="3 4">CFBP 4691</strain>
    </source>
</reference>
<feature type="domain" description="Endonuclease/exonuclease/phosphatase" evidence="2">
    <location>
        <begin position="284"/>
        <end position="567"/>
    </location>
</feature>
<keyword evidence="1" id="KW-0732">Signal</keyword>
<dbReference type="InterPro" id="IPR047971">
    <property type="entry name" value="ExeM-like"/>
</dbReference>
<protein>
    <submittedName>
        <fullName evidence="3">Endonuclease</fullName>
    </submittedName>
</protein>
<keyword evidence="3" id="KW-0540">Nuclease</keyword>
<keyword evidence="4" id="KW-1185">Reference proteome</keyword>
<dbReference type="CDD" id="cd10283">
    <property type="entry name" value="MnuA_DNase1-like"/>
    <property type="match status" value="1"/>
</dbReference>
<dbReference type="InterPro" id="IPR005135">
    <property type="entry name" value="Endo/exonuclease/phosphatase"/>
</dbReference>
<dbReference type="PANTHER" id="PTHR42834:SF1">
    <property type="entry name" value="ENDONUCLEASE_EXONUCLEASE_PHOSPHATASE FAMILY PROTEIN (AFU_ORTHOLOGUE AFUA_3G09210)"/>
    <property type="match status" value="1"/>
</dbReference>
<keyword evidence="3" id="KW-0378">Hydrolase</keyword>
<dbReference type="EMBL" id="MIGX01000051">
    <property type="protein sequence ID" value="PPT90617.1"/>
    <property type="molecule type" value="Genomic_DNA"/>
</dbReference>
<accession>A0A2S6ZEC2</accession>
<dbReference type="RefSeq" id="WP_128420550.1">
    <property type="nucleotide sequence ID" value="NZ_CP049017.1"/>
</dbReference>
<evidence type="ECO:0000313" key="3">
    <source>
        <dbReference type="EMBL" id="PPT90617.1"/>
    </source>
</evidence>
<name>A0A2S6ZEC2_9XANT</name>
<evidence type="ECO:0000256" key="1">
    <source>
        <dbReference type="SAM" id="SignalP"/>
    </source>
</evidence>
<dbReference type="SUPFAM" id="SSF56219">
    <property type="entry name" value="DNase I-like"/>
    <property type="match status" value="1"/>
</dbReference>
<evidence type="ECO:0000259" key="2">
    <source>
        <dbReference type="Pfam" id="PF03372"/>
    </source>
</evidence>
<gene>
    <name evidence="3" type="ORF">XthCFBP4691_11535</name>
</gene>
<evidence type="ECO:0000313" key="4">
    <source>
        <dbReference type="Proteomes" id="UP000239898"/>
    </source>
</evidence>
<keyword evidence="3" id="KW-0255">Endonuclease</keyword>
<dbReference type="Proteomes" id="UP000239898">
    <property type="component" value="Unassembled WGS sequence"/>
</dbReference>
<dbReference type="AlphaFoldDB" id="A0A2S6ZEC2"/>
<feature type="signal peptide" evidence="1">
    <location>
        <begin position="1"/>
        <end position="21"/>
    </location>
</feature>
<dbReference type="Gene3D" id="3.60.10.10">
    <property type="entry name" value="Endonuclease/exonuclease/phosphatase"/>
    <property type="match status" value="1"/>
</dbReference>
<comment type="caution">
    <text evidence="3">The sequence shown here is derived from an EMBL/GenBank/DDBJ whole genome shotgun (WGS) entry which is preliminary data.</text>
</comment>